<feature type="compositionally biased region" description="Low complexity" evidence="2">
    <location>
        <begin position="815"/>
        <end position="828"/>
    </location>
</feature>
<evidence type="ECO:0000313" key="3">
    <source>
        <dbReference type="EMBL" id="CAD7245942.1"/>
    </source>
</evidence>
<sequence>MQVPGGSSELSEGLPSPRSVALENGVEAGVRSLYVALPTVDPCGHVSRSESSFDGDVTANLKGELAALQVKCKRLQNEVRPSPSVIGNQNPVTRRHSNTKAPRESCTTQVEESQSLCATRESRLTELQRELHSLQELTARQSSIIQSLRVKIQGLEERNYSLSNLHEKEEHEAAFLRRENRELQEKVVDLDIKIRSLSGESSERKEEAEKSKQVYTDLMKKLGGLLRLAGIQENLDLVQSFGEIVQENASLRTRVENLQELSERRESERRTSRDTVSRLISELEMAHRERTSFAATVERLKQELEDLGKEKLRLARETDEKEARLDWTRKESETLEHRHQEALKRIHELEGELSSTKQQAEEEDCRRKNWQESVSLILRDAFPDEPNLGDSGSITACIQTLVSDNQDRKTQIDALCQRISGVMEDAKRKEDELRCAKEKTKDLEEEVSRLRQKTKIGEDEAVGTEILKERLRKTQATHRDFLERLSRAMRLEELTRGDFDLDLDLGPEAIVARAEQLVRLEGDQLHSKSVAVHELQRKLRAFRSQAERKDLQLDVLRRKITSLEDRSKEVSSLQRENEAFQVRSKKMAQQVERYQAQLREEQERMSILKDELQQMSDAKVKLLERDDEFERLRVHVLELEAGKSRMKRKLTALKMAAEEENLAAMEDRRLSDNAIDALSAELDATKLALSDARKREKQLEDFRTMIGRVLGLDSSSMPLADFQMIRKLENMARAHQEFTLLSKKFSCDNPDERARADEATSVSRRDSPPHGEIPSDDQTLPTVHWQSVTPITRRSTEGSRVRIASPPVRDVAFLSSTSSTSSTSSSVETVEDVKVVTVGGGKKGRAESAKHKWVSRQPQKRPSTAKKKDEKGPNPVS</sequence>
<feature type="compositionally biased region" description="Basic and acidic residues" evidence="2">
    <location>
        <begin position="750"/>
        <end position="769"/>
    </location>
</feature>
<dbReference type="PANTHER" id="PTHR18863">
    <property type="entry name" value="TSEC-2-RELATED"/>
    <property type="match status" value="1"/>
</dbReference>
<dbReference type="InterPro" id="IPR039139">
    <property type="entry name" value="CCDC170-like"/>
</dbReference>
<dbReference type="EMBL" id="CAJPEV010000997">
    <property type="protein sequence ID" value="CAG0890015.1"/>
    <property type="molecule type" value="Genomic_DNA"/>
</dbReference>
<protein>
    <recommendedName>
        <fullName evidence="5">Coiled-coil domain-containing protein 170</fullName>
    </recommendedName>
</protein>
<evidence type="ECO:0008006" key="5">
    <source>
        <dbReference type="Google" id="ProtNLM"/>
    </source>
</evidence>
<feature type="compositionally biased region" description="Polar residues" evidence="2">
    <location>
        <begin position="776"/>
        <end position="793"/>
    </location>
</feature>
<keyword evidence="4" id="KW-1185">Reference proteome</keyword>
<evidence type="ECO:0000313" key="4">
    <source>
        <dbReference type="Proteomes" id="UP000677054"/>
    </source>
</evidence>
<feature type="coiled-coil region" evidence="1">
    <location>
        <begin position="419"/>
        <end position="460"/>
    </location>
</feature>
<name>A0A7R8XDW6_9CRUS</name>
<dbReference type="AlphaFoldDB" id="A0A7R8XDW6"/>
<feature type="region of interest" description="Disordered" evidence="2">
    <location>
        <begin position="81"/>
        <end position="108"/>
    </location>
</feature>
<organism evidence="3">
    <name type="scientific">Darwinula stevensoni</name>
    <dbReference type="NCBI Taxonomy" id="69355"/>
    <lineage>
        <taxon>Eukaryota</taxon>
        <taxon>Metazoa</taxon>
        <taxon>Ecdysozoa</taxon>
        <taxon>Arthropoda</taxon>
        <taxon>Crustacea</taxon>
        <taxon>Oligostraca</taxon>
        <taxon>Ostracoda</taxon>
        <taxon>Podocopa</taxon>
        <taxon>Podocopida</taxon>
        <taxon>Darwinulocopina</taxon>
        <taxon>Darwinuloidea</taxon>
        <taxon>Darwinulidae</taxon>
        <taxon>Darwinula</taxon>
    </lineage>
</organism>
<reference evidence="3" key="1">
    <citation type="submission" date="2020-11" db="EMBL/GenBank/DDBJ databases">
        <authorList>
            <person name="Tran Van P."/>
        </authorList>
    </citation>
    <scope>NUCLEOTIDE SEQUENCE</scope>
</reference>
<dbReference type="PANTHER" id="PTHR18863:SF6">
    <property type="entry name" value="COILED-COIL DOMAIN-CONTAINING PROTEIN 170"/>
    <property type="match status" value="1"/>
</dbReference>
<keyword evidence="1" id="KW-0175">Coiled coil</keyword>
<feature type="coiled-coil region" evidence="1">
    <location>
        <begin position="532"/>
        <end position="625"/>
    </location>
</feature>
<dbReference type="OrthoDB" id="6381883at2759"/>
<proteinExistence type="predicted"/>
<accession>A0A7R8XDW6</accession>
<evidence type="ECO:0000256" key="2">
    <source>
        <dbReference type="SAM" id="MobiDB-lite"/>
    </source>
</evidence>
<feature type="compositionally biased region" description="Basic and acidic residues" evidence="2">
    <location>
        <begin position="866"/>
        <end position="877"/>
    </location>
</feature>
<feature type="coiled-coil region" evidence="1">
    <location>
        <begin position="248"/>
        <end position="366"/>
    </location>
</feature>
<feature type="region of interest" description="Disordered" evidence="2">
    <location>
        <begin position="747"/>
        <end position="877"/>
    </location>
</feature>
<evidence type="ECO:0000256" key="1">
    <source>
        <dbReference type="SAM" id="Coils"/>
    </source>
</evidence>
<gene>
    <name evidence="3" type="ORF">DSTB1V02_LOCUS5808</name>
</gene>
<dbReference type="Proteomes" id="UP000677054">
    <property type="component" value="Unassembled WGS sequence"/>
</dbReference>
<feature type="coiled-coil region" evidence="1">
    <location>
        <begin position="166"/>
        <end position="200"/>
    </location>
</feature>
<dbReference type="EMBL" id="LR900514">
    <property type="protein sequence ID" value="CAD7245942.1"/>
    <property type="molecule type" value="Genomic_DNA"/>
</dbReference>